<keyword evidence="2" id="KW-1185">Reference proteome</keyword>
<dbReference type="PANTHER" id="PTHR48100">
    <property type="entry name" value="BROAD-SPECIFICITY PHOSPHATASE YOR283W-RELATED"/>
    <property type="match status" value="1"/>
</dbReference>
<dbReference type="InterPro" id="IPR029033">
    <property type="entry name" value="His_PPase_superfam"/>
</dbReference>
<protein>
    <submittedName>
        <fullName evidence="1">Phosphoglycerate mutase</fullName>
    </submittedName>
</protein>
<dbReference type="EMBL" id="LDTB01000014">
    <property type="protein sequence ID" value="KTT73915.1"/>
    <property type="molecule type" value="Genomic_DNA"/>
</dbReference>
<organism evidence="1 2">
    <name type="scientific">Sphingomonas endophytica</name>
    <dbReference type="NCBI Taxonomy" id="869719"/>
    <lineage>
        <taxon>Bacteria</taxon>
        <taxon>Pseudomonadati</taxon>
        <taxon>Pseudomonadota</taxon>
        <taxon>Alphaproteobacteria</taxon>
        <taxon>Sphingomonadales</taxon>
        <taxon>Sphingomonadaceae</taxon>
        <taxon>Sphingomonas</taxon>
    </lineage>
</organism>
<comment type="caution">
    <text evidence="1">The sequence shown here is derived from an EMBL/GenBank/DDBJ whole genome shotgun (WGS) entry which is preliminary data.</text>
</comment>
<gene>
    <name evidence="1" type="ORF">NS334_06445</name>
</gene>
<dbReference type="SMART" id="SM00855">
    <property type="entry name" value="PGAM"/>
    <property type="match status" value="1"/>
</dbReference>
<dbReference type="OrthoDB" id="5449373at2"/>
<dbReference type="Pfam" id="PF00300">
    <property type="entry name" value="His_Phos_1"/>
    <property type="match status" value="1"/>
</dbReference>
<accession>A0A147I5P1</accession>
<dbReference type="InterPro" id="IPR013078">
    <property type="entry name" value="His_Pase_superF_clade-1"/>
</dbReference>
<name>A0A147I5P1_9SPHN</name>
<dbReference type="Gene3D" id="3.40.50.1240">
    <property type="entry name" value="Phosphoglycerate mutase-like"/>
    <property type="match status" value="1"/>
</dbReference>
<dbReference type="PANTHER" id="PTHR48100:SF1">
    <property type="entry name" value="HISTIDINE PHOSPHATASE FAMILY PROTEIN-RELATED"/>
    <property type="match status" value="1"/>
</dbReference>
<reference evidence="1 2" key="1">
    <citation type="journal article" date="2016" name="Front. Microbiol.">
        <title>Genomic Resource of Rice Seed Associated Bacteria.</title>
        <authorList>
            <person name="Midha S."/>
            <person name="Bansal K."/>
            <person name="Sharma S."/>
            <person name="Kumar N."/>
            <person name="Patil P.P."/>
            <person name="Chaudhry V."/>
            <person name="Patil P.B."/>
        </authorList>
    </citation>
    <scope>NUCLEOTIDE SEQUENCE [LARGE SCALE GENOMIC DNA]</scope>
    <source>
        <strain evidence="1 2">NS334</strain>
    </source>
</reference>
<evidence type="ECO:0000313" key="1">
    <source>
        <dbReference type="EMBL" id="KTT73915.1"/>
    </source>
</evidence>
<dbReference type="Proteomes" id="UP000074310">
    <property type="component" value="Unassembled WGS sequence"/>
</dbReference>
<dbReference type="GO" id="GO:0016791">
    <property type="term" value="F:phosphatase activity"/>
    <property type="evidence" value="ECO:0007669"/>
    <property type="project" value="TreeGrafter"/>
</dbReference>
<dbReference type="AlphaFoldDB" id="A0A147I5P1"/>
<proteinExistence type="predicted"/>
<dbReference type="SUPFAM" id="SSF53254">
    <property type="entry name" value="Phosphoglycerate mutase-like"/>
    <property type="match status" value="1"/>
</dbReference>
<sequence length="181" mass="18848">MASRAVHLMRHGATALNGHLVGHEDVPVTAEGIAACLAAADTLAFTRVVSSDLSRAADCAAAIGATFRRDARWRELDFGAWDGCDPATLDAAALADFWRDPDAAPPPGGERWSALVARVGAALHDLDDGTLVVTHGGAIRAALAGACGFDVRQAWAFALPCASVVSLRLWEDAAQIVALRP</sequence>
<evidence type="ECO:0000313" key="2">
    <source>
        <dbReference type="Proteomes" id="UP000074310"/>
    </source>
</evidence>
<dbReference type="PATRIC" id="fig|869719.3.peg.752"/>
<dbReference type="GO" id="GO:0005737">
    <property type="term" value="C:cytoplasm"/>
    <property type="evidence" value="ECO:0007669"/>
    <property type="project" value="TreeGrafter"/>
</dbReference>
<dbReference type="InterPro" id="IPR050275">
    <property type="entry name" value="PGM_Phosphatase"/>
</dbReference>
<dbReference type="CDD" id="cd07067">
    <property type="entry name" value="HP_PGM_like"/>
    <property type="match status" value="1"/>
</dbReference>